<keyword evidence="11 18" id="KW-0249">Electron transport</keyword>
<dbReference type="Pfam" id="PF00361">
    <property type="entry name" value="Proton_antipo_M"/>
    <property type="match status" value="1"/>
</dbReference>
<feature type="domain" description="NADH:quinone oxidoreductase/Mrp antiporter transmembrane" evidence="19">
    <location>
        <begin position="24"/>
        <end position="283"/>
    </location>
</feature>
<evidence type="ECO:0000256" key="9">
    <source>
        <dbReference type="ARBA" id="ARBA00022792"/>
    </source>
</evidence>
<evidence type="ECO:0000256" key="4">
    <source>
        <dbReference type="ARBA" id="ARBA00012944"/>
    </source>
</evidence>
<dbReference type="GO" id="GO:0005743">
    <property type="term" value="C:mitochondrial inner membrane"/>
    <property type="evidence" value="ECO:0007669"/>
    <property type="project" value="UniProtKB-SubCell"/>
</dbReference>
<reference evidence="20" key="1">
    <citation type="submission" date="2015-11" db="EMBL/GenBank/DDBJ databases">
        <title>The complete mitochondrial genome of Polyphaga plancyi.</title>
        <authorList>
            <person name="Liu G."/>
        </authorList>
    </citation>
    <scope>NUCLEOTIDE SEQUENCE</scope>
</reference>
<comment type="similarity">
    <text evidence="3 18">Belongs to the complex I subunit 2 family.</text>
</comment>
<feature type="transmembrane region" description="Helical" evidence="18">
    <location>
        <begin position="60"/>
        <end position="81"/>
    </location>
</feature>
<dbReference type="PANTHER" id="PTHR46552">
    <property type="entry name" value="NADH-UBIQUINONE OXIDOREDUCTASE CHAIN 2"/>
    <property type="match status" value="1"/>
</dbReference>
<dbReference type="InterPro" id="IPR001750">
    <property type="entry name" value="ND/Mrp_TM"/>
</dbReference>
<feature type="transmembrane region" description="Helical" evidence="18">
    <location>
        <begin position="149"/>
        <end position="167"/>
    </location>
</feature>
<feature type="transmembrane region" description="Helical" evidence="18">
    <location>
        <begin position="174"/>
        <end position="192"/>
    </location>
</feature>
<comment type="function">
    <text evidence="1">Core subunit of the mitochondrial membrane respiratory chain NADH dehydrogenase (Complex I) that is believed to belong to the minimal assembly required for catalysis. Complex I functions in the transfer of electrons from NADH to the respiratory chain. The immediate electron acceptor for the enzyme is believed to be ubiquinone.</text>
</comment>
<evidence type="ECO:0000256" key="14">
    <source>
        <dbReference type="ARBA" id="ARBA00023075"/>
    </source>
</evidence>
<evidence type="ECO:0000256" key="8">
    <source>
        <dbReference type="ARBA" id="ARBA00022692"/>
    </source>
</evidence>
<dbReference type="GO" id="GO:0006120">
    <property type="term" value="P:mitochondrial electron transport, NADH to ubiquinone"/>
    <property type="evidence" value="ECO:0007669"/>
    <property type="project" value="InterPro"/>
</dbReference>
<evidence type="ECO:0000256" key="6">
    <source>
        <dbReference type="ARBA" id="ARBA00022448"/>
    </source>
</evidence>
<evidence type="ECO:0000259" key="19">
    <source>
        <dbReference type="Pfam" id="PF00361"/>
    </source>
</evidence>
<dbReference type="InterPro" id="IPR003917">
    <property type="entry name" value="NADH_UbQ_OxRdtase_chain2"/>
</dbReference>
<evidence type="ECO:0000256" key="11">
    <source>
        <dbReference type="ARBA" id="ARBA00022982"/>
    </source>
</evidence>
<evidence type="ECO:0000313" key="20">
    <source>
        <dbReference type="EMBL" id="AMQ99554.1"/>
    </source>
</evidence>
<organism evidence="20">
    <name type="scientific">Polyphaga plancyi</name>
    <dbReference type="NCBI Taxonomy" id="1804147"/>
    <lineage>
        <taxon>Eukaryota</taxon>
        <taxon>Metazoa</taxon>
        <taxon>Ecdysozoa</taxon>
        <taxon>Arthropoda</taxon>
        <taxon>Hexapoda</taxon>
        <taxon>Insecta</taxon>
        <taxon>Pterygota</taxon>
        <taxon>Neoptera</taxon>
        <taxon>Polyneoptera</taxon>
        <taxon>Dictyoptera</taxon>
        <taxon>Blattodea</taxon>
        <taxon>Corydioidea</taxon>
        <taxon>Corydiidae</taxon>
        <taxon>Polyphaga</taxon>
    </lineage>
</organism>
<keyword evidence="13 18" id="KW-0520">NAD</keyword>
<feature type="transmembrane region" description="Helical" evidence="18">
    <location>
        <begin position="319"/>
        <end position="338"/>
    </location>
</feature>
<dbReference type="AlphaFoldDB" id="A0A142G6Q6"/>
<keyword evidence="10 18" id="KW-1278">Translocase</keyword>
<keyword evidence="7 18" id="KW-0679">Respiratory chain</keyword>
<keyword evidence="12 18" id="KW-1133">Transmembrane helix</keyword>
<keyword evidence="14 18" id="KW-0830">Ubiquinone</keyword>
<dbReference type="PRINTS" id="PR01436">
    <property type="entry name" value="NADHDHGNASE2"/>
</dbReference>
<evidence type="ECO:0000256" key="7">
    <source>
        <dbReference type="ARBA" id="ARBA00022660"/>
    </source>
</evidence>
<keyword evidence="15 18" id="KW-0496">Mitochondrion</keyword>
<comment type="function">
    <text evidence="18">Core subunit of the mitochondrial membrane respiratory chain NADH dehydrogenase (Complex I) which catalyzes electron transfer from NADH through the respiratory chain, using ubiquinone as an electron acceptor. Essential for the catalytic activity and assembly of complex I.</text>
</comment>
<keyword evidence="6" id="KW-0813">Transport</keyword>
<dbReference type="PANTHER" id="PTHR46552:SF1">
    <property type="entry name" value="NADH-UBIQUINONE OXIDOREDUCTASE CHAIN 2"/>
    <property type="match status" value="1"/>
</dbReference>
<feature type="transmembrane region" description="Helical" evidence="18">
    <location>
        <begin position="276"/>
        <end position="298"/>
    </location>
</feature>
<evidence type="ECO:0000256" key="12">
    <source>
        <dbReference type="ARBA" id="ARBA00022989"/>
    </source>
</evidence>
<evidence type="ECO:0000256" key="10">
    <source>
        <dbReference type="ARBA" id="ARBA00022967"/>
    </source>
</evidence>
<geneLocation type="mitochondrion" evidence="20"/>
<gene>
    <name evidence="20" type="primary">ND2</name>
</gene>
<evidence type="ECO:0000256" key="18">
    <source>
        <dbReference type="RuleBase" id="RU003403"/>
    </source>
</evidence>
<dbReference type="GO" id="GO:0008137">
    <property type="term" value="F:NADH dehydrogenase (ubiquinone) activity"/>
    <property type="evidence" value="ECO:0007669"/>
    <property type="project" value="UniProtKB-EC"/>
</dbReference>
<evidence type="ECO:0000256" key="2">
    <source>
        <dbReference type="ARBA" id="ARBA00004448"/>
    </source>
</evidence>
<name>A0A142G6Q6_9NEOP</name>
<accession>A0A142G6Q6</accession>
<keyword evidence="9 18" id="KW-0999">Mitochondrion inner membrane</keyword>
<sequence length="339" mass="38522">MPNNSTKILLLLTLVGGTLISISSNSWLGVWMGLEINLLSFIPLMSTTKNMFTSEASLKYFLIQALASSTLLFLVVMKTILESIPMFANSLSSFLIVIPLLLKSGVAPFHWWFPSVMEGLNWMNCFILMTIQKIAPLILTSYLFSMTPISMIFILSTVTIGAMGGFNQISTRKILTYSSINHLGWMLAAILLGKNIWLTYFTIYTILTLTIILTLNKHKISFINQLTSMNHKTETKFIMLSLLLSMGGLPPFLGFFPKWIVIQHMILNNLTITSTVLVLASLVTLYYYLRICYLTFLITYIKTKWFNWPTKMNFQTLNLFLASLSTMGLMLCTMMINFY</sequence>
<dbReference type="InterPro" id="IPR050175">
    <property type="entry name" value="Complex_I_Subunit_2"/>
</dbReference>
<protein>
    <recommendedName>
        <fullName evidence="5 18">NADH-ubiquinone oxidoreductase chain 2</fullName>
        <ecNumber evidence="4 18">7.1.1.2</ecNumber>
    </recommendedName>
</protein>
<proteinExistence type="inferred from homology"/>
<keyword evidence="16 18" id="KW-0472">Membrane</keyword>
<feature type="transmembrane region" description="Helical" evidence="18">
    <location>
        <begin position="93"/>
        <end position="113"/>
    </location>
</feature>
<comment type="subcellular location">
    <subcellularLocation>
        <location evidence="2 18">Mitochondrion inner membrane</location>
        <topology evidence="2 18">Multi-pass membrane protein</topology>
    </subcellularLocation>
</comment>
<feature type="transmembrane region" description="Helical" evidence="18">
    <location>
        <begin position="237"/>
        <end position="256"/>
    </location>
</feature>
<evidence type="ECO:0000256" key="16">
    <source>
        <dbReference type="ARBA" id="ARBA00023136"/>
    </source>
</evidence>
<dbReference type="EC" id="7.1.1.2" evidence="4 18"/>
<keyword evidence="8 18" id="KW-0812">Transmembrane</keyword>
<evidence type="ECO:0000256" key="1">
    <source>
        <dbReference type="ARBA" id="ARBA00003257"/>
    </source>
</evidence>
<evidence type="ECO:0000256" key="3">
    <source>
        <dbReference type="ARBA" id="ARBA00007012"/>
    </source>
</evidence>
<evidence type="ECO:0000256" key="5">
    <source>
        <dbReference type="ARBA" id="ARBA00021008"/>
    </source>
</evidence>
<dbReference type="EMBL" id="KU157228">
    <property type="protein sequence ID" value="AMQ99554.1"/>
    <property type="molecule type" value="Genomic_DNA"/>
</dbReference>
<comment type="catalytic activity">
    <reaction evidence="17 18">
        <text>a ubiquinone + NADH + 5 H(+)(in) = a ubiquinol + NAD(+) + 4 H(+)(out)</text>
        <dbReference type="Rhea" id="RHEA:29091"/>
        <dbReference type="Rhea" id="RHEA-COMP:9565"/>
        <dbReference type="Rhea" id="RHEA-COMP:9566"/>
        <dbReference type="ChEBI" id="CHEBI:15378"/>
        <dbReference type="ChEBI" id="CHEBI:16389"/>
        <dbReference type="ChEBI" id="CHEBI:17976"/>
        <dbReference type="ChEBI" id="CHEBI:57540"/>
        <dbReference type="ChEBI" id="CHEBI:57945"/>
        <dbReference type="EC" id="7.1.1.2"/>
    </reaction>
</comment>
<evidence type="ECO:0000256" key="15">
    <source>
        <dbReference type="ARBA" id="ARBA00023128"/>
    </source>
</evidence>
<evidence type="ECO:0000256" key="17">
    <source>
        <dbReference type="ARBA" id="ARBA00049551"/>
    </source>
</evidence>
<feature type="transmembrane region" description="Helical" evidence="18">
    <location>
        <begin position="198"/>
        <end position="216"/>
    </location>
</feature>
<evidence type="ECO:0000256" key="13">
    <source>
        <dbReference type="ARBA" id="ARBA00023027"/>
    </source>
</evidence>